<reference evidence="4" key="1">
    <citation type="journal article" date="2019" name="Int. J. Syst. Evol. Microbiol.">
        <title>The Global Catalogue of Microorganisms (GCM) 10K type strain sequencing project: providing services to taxonomists for standard genome sequencing and annotation.</title>
        <authorList>
            <consortium name="The Broad Institute Genomics Platform"/>
            <consortium name="The Broad Institute Genome Sequencing Center for Infectious Disease"/>
            <person name="Wu L."/>
            <person name="Ma J."/>
        </authorList>
    </citation>
    <scope>NUCLEOTIDE SEQUENCE [LARGE SCALE GENOMIC DNA]</scope>
    <source>
        <strain evidence="4">CGMCC 4.7317</strain>
    </source>
</reference>
<protein>
    <submittedName>
        <fullName evidence="3">LLM class flavin-dependent oxidoreductase</fullName>
        <ecNumber evidence="3">1.-.-.-</ecNumber>
    </submittedName>
</protein>
<keyword evidence="1 3" id="KW-0560">Oxidoreductase</keyword>
<organism evidence="3 4">
    <name type="scientific">Longivirga aurantiaca</name>
    <dbReference type="NCBI Taxonomy" id="1837743"/>
    <lineage>
        <taxon>Bacteria</taxon>
        <taxon>Bacillati</taxon>
        <taxon>Actinomycetota</taxon>
        <taxon>Actinomycetes</taxon>
        <taxon>Sporichthyales</taxon>
        <taxon>Sporichthyaceae</taxon>
        <taxon>Longivirga</taxon>
    </lineage>
</organism>
<sequence>MQYGITVAGNADGAARALRAEQRGFSSIRFWDSPLVAGDVIVNAAAAAVSTQRIRIGTGVYVPWTRDPAVTACAFASLNALAPGRLELTAGTGRTARRSYGLTPQRLEDFARHMTAVRALLRGDDAQVVAEGRTSTVRLLHPGRVLNTADPVAISIAAAGPRIRALTAELGVGWADILPPGPGGVPDSLTAMKQAWSDAGRAPEELRATYFVAHGGTLREGEELDSPRIRAIAGQMAMSEVHYWADEAYLLGKGVPDFLGPAMRAAVEGYRPILESMQGSANPVLDLQEGHCLYVRPEEAHLITPELLASGSCIWTAEGLRARMADLEAAGVAEVCFSIRPDSDEDIDDLADALRLGQV</sequence>
<evidence type="ECO:0000313" key="3">
    <source>
        <dbReference type="EMBL" id="MFC6236987.1"/>
    </source>
</evidence>
<evidence type="ECO:0000256" key="1">
    <source>
        <dbReference type="ARBA" id="ARBA00023002"/>
    </source>
</evidence>
<dbReference type="SUPFAM" id="SSF51679">
    <property type="entry name" value="Bacterial luciferase-like"/>
    <property type="match status" value="1"/>
</dbReference>
<dbReference type="GO" id="GO:0016491">
    <property type="term" value="F:oxidoreductase activity"/>
    <property type="evidence" value="ECO:0007669"/>
    <property type="project" value="UniProtKB-KW"/>
</dbReference>
<keyword evidence="4" id="KW-1185">Reference proteome</keyword>
<dbReference type="Proteomes" id="UP001596138">
    <property type="component" value="Unassembled WGS sequence"/>
</dbReference>
<name>A0ABW1SX56_9ACTN</name>
<gene>
    <name evidence="3" type="ORF">ACFQGU_03805</name>
</gene>
<dbReference type="EMBL" id="JBHSTI010000008">
    <property type="protein sequence ID" value="MFC6236987.1"/>
    <property type="molecule type" value="Genomic_DNA"/>
</dbReference>
<accession>A0ABW1SX56</accession>
<dbReference type="InterPro" id="IPR036661">
    <property type="entry name" value="Luciferase-like_sf"/>
</dbReference>
<feature type="domain" description="Luciferase-like" evidence="2">
    <location>
        <begin position="14"/>
        <end position="211"/>
    </location>
</feature>
<evidence type="ECO:0000259" key="2">
    <source>
        <dbReference type="Pfam" id="PF00296"/>
    </source>
</evidence>
<proteinExistence type="predicted"/>
<comment type="caution">
    <text evidence="3">The sequence shown here is derived from an EMBL/GenBank/DDBJ whole genome shotgun (WGS) entry which is preliminary data.</text>
</comment>
<evidence type="ECO:0000313" key="4">
    <source>
        <dbReference type="Proteomes" id="UP001596138"/>
    </source>
</evidence>
<dbReference type="InterPro" id="IPR011251">
    <property type="entry name" value="Luciferase-like_dom"/>
</dbReference>
<dbReference type="InterPro" id="IPR050564">
    <property type="entry name" value="F420-G6PD/mer"/>
</dbReference>
<dbReference type="EC" id="1.-.-.-" evidence="3"/>
<dbReference type="Gene3D" id="3.20.20.30">
    <property type="entry name" value="Luciferase-like domain"/>
    <property type="match status" value="1"/>
</dbReference>
<dbReference type="PANTHER" id="PTHR43244:SF1">
    <property type="entry name" value="5,10-METHYLENETETRAHYDROMETHANOPTERIN REDUCTASE"/>
    <property type="match status" value="1"/>
</dbReference>
<dbReference type="RefSeq" id="WP_386764034.1">
    <property type="nucleotide sequence ID" value="NZ_JBHSTI010000008.1"/>
</dbReference>
<dbReference type="Pfam" id="PF00296">
    <property type="entry name" value="Bac_luciferase"/>
    <property type="match status" value="1"/>
</dbReference>
<dbReference type="PANTHER" id="PTHR43244">
    <property type="match status" value="1"/>
</dbReference>